<keyword evidence="3" id="KW-1185">Reference proteome</keyword>
<dbReference type="EMBL" id="QGDQ01000021">
    <property type="protein sequence ID" value="PWJ51155.1"/>
    <property type="molecule type" value="Genomic_DNA"/>
</dbReference>
<dbReference type="AlphaFoldDB" id="A0A316A0D7"/>
<comment type="caution">
    <text evidence="2">The sequence shown here is derived from an EMBL/GenBank/DDBJ whole genome shotgun (WGS) entry which is preliminary data.</text>
</comment>
<name>A0A316A0D7_9ACTN</name>
<evidence type="ECO:0000256" key="1">
    <source>
        <dbReference type="SAM" id="Phobius"/>
    </source>
</evidence>
<keyword evidence="1" id="KW-0812">Transmembrane</keyword>
<organism evidence="2 3">
    <name type="scientific">Quadrisphaera granulorum</name>
    <dbReference type="NCBI Taxonomy" id="317664"/>
    <lineage>
        <taxon>Bacteria</taxon>
        <taxon>Bacillati</taxon>
        <taxon>Actinomycetota</taxon>
        <taxon>Actinomycetes</taxon>
        <taxon>Kineosporiales</taxon>
        <taxon>Kineosporiaceae</taxon>
        <taxon>Quadrisphaera</taxon>
    </lineage>
</organism>
<dbReference type="RefSeq" id="WP_109775452.1">
    <property type="nucleotide sequence ID" value="NZ_QGDQ01000021.1"/>
</dbReference>
<reference evidence="2 3" key="1">
    <citation type="submission" date="2018-03" db="EMBL/GenBank/DDBJ databases">
        <title>Genomic Encyclopedia of Archaeal and Bacterial Type Strains, Phase II (KMG-II): from individual species to whole genera.</title>
        <authorList>
            <person name="Goeker M."/>
        </authorList>
    </citation>
    <scope>NUCLEOTIDE SEQUENCE [LARGE SCALE GENOMIC DNA]</scope>
    <source>
        <strain evidence="2 3">DSM 44889</strain>
    </source>
</reference>
<feature type="transmembrane region" description="Helical" evidence="1">
    <location>
        <begin position="36"/>
        <end position="59"/>
    </location>
</feature>
<gene>
    <name evidence="2" type="ORF">BXY45_12132</name>
</gene>
<accession>A0A316A0D7</accession>
<evidence type="ECO:0000313" key="3">
    <source>
        <dbReference type="Proteomes" id="UP000245469"/>
    </source>
</evidence>
<proteinExistence type="predicted"/>
<keyword evidence="1" id="KW-0472">Membrane</keyword>
<keyword evidence="1" id="KW-1133">Transmembrane helix</keyword>
<dbReference type="Proteomes" id="UP000245469">
    <property type="component" value="Unassembled WGS sequence"/>
</dbReference>
<protein>
    <submittedName>
        <fullName evidence="2">Uncharacterized protein</fullName>
    </submittedName>
</protein>
<evidence type="ECO:0000313" key="2">
    <source>
        <dbReference type="EMBL" id="PWJ51155.1"/>
    </source>
</evidence>
<sequence length="138" mass="14388">MYALLSSVNVGVTNPGLPDQSFPDPGFPEPSAAGGFGTFMALIVVVFIGVVVFTIISAARNYAVMKRGGLDPMTAESQLAVDLHQKLNATPPPAAPPTAPAKSLEERLAELDDLAARGVISQQERTEARAKLLSAPSS</sequence>